<dbReference type="EMBL" id="JADLQN010000001">
    <property type="protein sequence ID" value="MBF6352982.1"/>
    <property type="molecule type" value="Genomic_DNA"/>
</dbReference>
<comment type="similarity">
    <text evidence="2 11">Belongs to the ribonucleoside diphosphate reductase class-2 family.</text>
</comment>
<reference evidence="15 16" key="1">
    <citation type="submission" date="2020-10" db="EMBL/GenBank/DDBJ databases">
        <title>Identification of Nocardia species via Next-generation sequencing and recognition of intraspecies genetic diversity.</title>
        <authorList>
            <person name="Li P."/>
            <person name="Li P."/>
            <person name="Lu B."/>
        </authorList>
    </citation>
    <scope>NUCLEOTIDE SEQUENCE [LARGE SCALE GENOMIC DNA]</scope>
    <source>
        <strain evidence="15 16">BJ06-0143</strain>
    </source>
</reference>
<keyword evidence="8" id="KW-1015">Disulfide bond</keyword>
<dbReference type="GO" id="GO:0004748">
    <property type="term" value="F:ribonucleoside-diphosphate reductase activity, thioredoxin disulfide as acceptor"/>
    <property type="evidence" value="ECO:0007669"/>
    <property type="project" value="UniProtKB-EC"/>
</dbReference>
<feature type="domain" description="Ribonucleotide reductase large subunit N-terminal" evidence="13">
    <location>
        <begin position="13"/>
        <end position="93"/>
    </location>
</feature>
<dbReference type="Proteomes" id="UP000707731">
    <property type="component" value="Unassembled WGS sequence"/>
</dbReference>
<dbReference type="InterPro" id="IPR000788">
    <property type="entry name" value="RNR_lg_C"/>
</dbReference>
<comment type="function">
    <text evidence="11">Catalyzes the reduction of ribonucleotides to deoxyribonucleotides. May function to provide a pool of deoxyribonucleotide precursors for DNA repair during oxygen limitation and/or for immediate growth after restoration of oxygen.</text>
</comment>
<evidence type="ECO:0000256" key="9">
    <source>
        <dbReference type="ARBA" id="ARBA00023285"/>
    </source>
</evidence>
<evidence type="ECO:0000256" key="11">
    <source>
        <dbReference type="RuleBase" id="RU364064"/>
    </source>
</evidence>
<keyword evidence="9 11" id="KW-0170">Cobalt</keyword>
<evidence type="ECO:0000259" key="13">
    <source>
        <dbReference type="Pfam" id="PF00317"/>
    </source>
</evidence>
<evidence type="ECO:0000256" key="3">
    <source>
        <dbReference type="ARBA" id="ARBA00022628"/>
    </source>
</evidence>
<feature type="region of interest" description="Disordered" evidence="12">
    <location>
        <begin position="609"/>
        <end position="632"/>
    </location>
</feature>
<protein>
    <recommendedName>
        <fullName evidence="11">Vitamin B12-dependent ribonucleotide reductase</fullName>
        <ecNumber evidence="11">1.17.4.1</ecNumber>
    </recommendedName>
</protein>
<dbReference type="EC" id="1.17.4.1" evidence="11"/>
<evidence type="ECO:0000256" key="2">
    <source>
        <dbReference type="ARBA" id="ARBA00007405"/>
    </source>
</evidence>
<keyword evidence="7" id="KW-0215">Deoxyribonucleotide synthesis</keyword>
<evidence type="ECO:0000256" key="12">
    <source>
        <dbReference type="SAM" id="MobiDB-lite"/>
    </source>
</evidence>
<comment type="caution">
    <text evidence="15">The sequence shown here is derived from an EMBL/GenBank/DDBJ whole genome shotgun (WGS) entry which is preliminary data.</text>
</comment>
<comment type="cofactor">
    <cofactor evidence="1 11">
        <name>adenosylcob(III)alamin</name>
        <dbReference type="ChEBI" id="CHEBI:18408"/>
    </cofactor>
</comment>
<comment type="catalytic activity">
    <reaction evidence="10 11">
        <text>a 2'-deoxyribonucleoside 5'-diphosphate + [thioredoxin]-disulfide + H2O = a ribonucleoside 5'-diphosphate + [thioredoxin]-dithiol</text>
        <dbReference type="Rhea" id="RHEA:23252"/>
        <dbReference type="Rhea" id="RHEA-COMP:10698"/>
        <dbReference type="Rhea" id="RHEA-COMP:10700"/>
        <dbReference type="ChEBI" id="CHEBI:15377"/>
        <dbReference type="ChEBI" id="CHEBI:29950"/>
        <dbReference type="ChEBI" id="CHEBI:50058"/>
        <dbReference type="ChEBI" id="CHEBI:57930"/>
        <dbReference type="ChEBI" id="CHEBI:73316"/>
        <dbReference type="EC" id="1.17.4.1"/>
    </reaction>
</comment>
<evidence type="ECO:0000256" key="8">
    <source>
        <dbReference type="ARBA" id="ARBA00023157"/>
    </source>
</evidence>
<proteinExistence type="inferred from homology"/>
<dbReference type="InterPro" id="IPR013509">
    <property type="entry name" value="RNR_lsu_N"/>
</dbReference>
<keyword evidence="5 11" id="KW-0547">Nucleotide-binding</keyword>
<accession>A0ABS0D5N7</accession>
<dbReference type="SUPFAM" id="SSF51998">
    <property type="entry name" value="PFL-like glycyl radical enzymes"/>
    <property type="match status" value="1"/>
</dbReference>
<dbReference type="CDD" id="cd02888">
    <property type="entry name" value="RNR_II_dimer"/>
    <property type="match status" value="1"/>
</dbReference>
<feature type="compositionally biased region" description="Basic and acidic residues" evidence="12">
    <location>
        <begin position="609"/>
        <end position="620"/>
    </location>
</feature>
<keyword evidence="4 11" id="KW-0237">DNA synthesis</keyword>
<dbReference type="PRINTS" id="PR01183">
    <property type="entry name" value="RIBORDTASEM1"/>
</dbReference>
<dbReference type="InterPro" id="IPR050862">
    <property type="entry name" value="RdRp_reductase_class-2"/>
</dbReference>
<organism evidence="15 16">
    <name type="scientific">Nocardia higoensis</name>
    <dbReference type="NCBI Taxonomy" id="228599"/>
    <lineage>
        <taxon>Bacteria</taxon>
        <taxon>Bacillati</taxon>
        <taxon>Actinomycetota</taxon>
        <taxon>Actinomycetes</taxon>
        <taxon>Mycobacteriales</taxon>
        <taxon>Nocardiaceae</taxon>
        <taxon>Nocardia</taxon>
    </lineage>
</organism>
<feature type="domain" description="Ribonucleotide reductase large subunit C-terminal" evidence="14">
    <location>
        <begin position="96"/>
        <end position="412"/>
    </location>
</feature>
<evidence type="ECO:0000313" key="15">
    <source>
        <dbReference type="EMBL" id="MBF6352982.1"/>
    </source>
</evidence>
<evidence type="ECO:0000256" key="1">
    <source>
        <dbReference type="ARBA" id="ARBA00001922"/>
    </source>
</evidence>
<keyword evidence="3 11" id="KW-0846">Cobalamin</keyword>
<evidence type="ECO:0000256" key="6">
    <source>
        <dbReference type="ARBA" id="ARBA00023002"/>
    </source>
</evidence>
<dbReference type="PANTHER" id="PTHR43371:SF1">
    <property type="entry name" value="RIBONUCLEOSIDE-DIPHOSPHATE REDUCTASE"/>
    <property type="match status" value="1"/>
</dbReference>
<evidence type="ECO:0000313" key="16">
    <source>
        <dbReference type="Proteomes" id="UP000707731"/>
    </source>
</evidence>
<dbReference type="NCBIfam" id="TIGR02504">
    <property type="entry name" value="NrdJ_Z"/>
    <property type="match status" value="1"/>
</dbReference>
<dbReference type="SUPFAM" id="SSF48168">
    <property type="entry name" value="R1 subunit of ribonucleotide reductase, N-terminal domain"/>
    <property type="match status" value="1"/>
</dbReference>
<dbReference type="PANTHER" id="PTHR43371">
    <property type="entry name" value="VITAMIN B12-DEPENDENT RIBONUCLEOTIDE REDUCTASE"/>
    <property type="match status" value="1"/>
</dbReference>
<sequence length="632" mass="68061">MVDRRDTVDDDLNLTPTAIALLAERCLRRDATGAICESPGQMMDRVAVHIAAAEDRYLRGSSARWAARYSAILRAREFLPNSPTLMNAGTPLGVLSGCFVLPIADSLESIFDALGTTALLHQAGAGTGFSFSELRRRGDLIASSGGQASGPVSFIELYDAASRVIRLGGRRRAANMAVLDAHHPDIEDFVTAKDTPGLLPTFNLSVGVTDDFMLAASEDRPHPLIDPRTGKVLRVIPARALLDRIAASAWRGGEPGLLFLDAVNRANPVPDLGRLVATNPCGEVPLAPNESCNLGSVNLTEFLAGDQLDEHRLHETVRVAVRFLDDVIDVADYPTPECAAAVRATRKIGLGVMGLADTLAALGLPYDSEDAVHFTERLMTRFTRWAHAASSELAVERGPFPLFTRSRWATGVPLRNAQVTSIAPTGTISVIANVSAGIEPLYALAYTRHILGHDFRHLDSRFRARATDLGAWTADVEAEMEATGTVSACTELPQELRRTFVTAHEIAPIWHIRMQAAVQRHIDAAVAKTINLPADTGTDEVRTIFWQAWKAGVKGITVYRSGSRPGQVLHCVDPACAAHPGVTVDGTASYSLSRTTHQSTVDPVRAEHLATESAEHRSTDADTGAAHTERKS</sequence>
<gene>
    <name evidence="15" type="ORF">IU449_00200</name>
</gene>
<dbReference type="RefSeq" id="WP_194999955.1">
    <property type="nucleotide sequence ID" value="NZ_JADLQN010000001.1"/>
</dbReference>
<feature type="domain" description="Ribonucleotide reductase large subunit C-terminal" evidence="14">
    <location>
        <begin position="414"/>
        <end position="559"/>
    </location>
</feature>
<evidence type="ECO:0000256" key="4">
    <source>
        <dbReference type="ARBA" id="ARBA00022634"/>
    </source>
</evidence>
<evidence type="ECO:0000259" key="14">
    <source>
        <dbReference type="Pfam" id="PF02867"/>
    </source>
</evidence>
<evidence type="ECO:0000256" key="7">
    <source>
        <dbReference type="ARBA" id="ARBA00023116"/>
    </source>
</evidence>
<name>A0ABS0D5N7_9NOCA</name>
<dbReference type="Gene3D" id="3.20.70.20">
    <property type="match status" value="1"/>
</dbReference>
<dbReference type="InterPro" id="IPR008926">
    <property type="entry name" value="RNR_R1-su_N"/>
</dbReference>
<evidence type="ECO:0000256" key="5">
    <source>
        <dbReference type="ARBA" id="ARBA00022741"/>
    </source>
</evidence>
<keyword evidence="16" id="KW-1185">Reference proteome</keyword>
<dbReference type="Pfam" id="PF02867">
    <property type="entry name" value="Ribonuc_red_lgC"/>
    <property type="match status" value="2"/>
</dbReference>
<keyword evidence="6 11" id="KW-0560">Oxidoreductase</keyword>
<evidence type="ECO:0000256" key="10">
    <source>
        <dbReference type="ARBA" id="ARBA00047754"/>
    </source>
</evidence>
<dbReference type="Pfam" id="PF00317">
    <property type="entry name" value="Ribonuc_red_lgN"/>
    <property type="match status" value="1"/>
</dbReference>
<dbReference type="InterPro" id="IPR013344">
    <property type="entry name" value="RNR_NrdJ/NrdZ"/>
</dbReference>